<comment type="subcellular location">
    <subcellularLocation>
        <location evidence="1">Nucleus</location>
    </subcellularLocation>
</comment>
<dbReference type="Pfam" id="PF07522">
    <property type="entry name" value="DRMBL"/>
    <property type="match status" value="1"/>
</dbReference>
<evidence type="ECO:0000259" key="14">
    <source>
        <dbReference type="Pfam" id="PF07522"/>
    </source>
</evidence>
<protein>
    <recommendedName>
        <fullName evidence="11">Protein artemis</fullName>
    </recommendedName>
    <alternativeName>
        <fullName evidence="12">DNA cross-link repair 1C protein</fullName>
    </alternativeName>
</protein>
<dbReference type="PANTHER" id="PTHR23240:SF8">
    <property type="entry name" value="PROTEIN ARTEMIS"/>
    <property type="match status" value="1"/>
</dbReference>
<evidence type="ECO:0000256" key="10">
    <source>
        <dbReference type="ARBA" id="ARBA00023242"/>
    </source>
</evidence>
<dbReference type="GO" id="GO:0035312">
    <property type="term" value="F:5'-3' DNA exonuclease activity"/>
    <property type="evidence" value="ECO:0007669"/>
    <property type="project" value="TreeGrafter"/>
</dbReference>
<comment type="similarity">
    <text evidence="2">Belongs to the DNA repair metallo-beta-lactamase (DRMBL) family.</text>
</comment>
<accession>A0AAD6Y096</accession>
<keyword evidence="9" id="KW-0234">DNA repair</keyword>
<dbReference type="InterPro" id="IPR036866">
    <property type="entry name" value="RibonucZ/Hydroxyglut_hydro"/>
</dbReference>
<dbReference type="GO" id="GO:0006310">
    <property type="term" value="P:DNA recombination"/>
    <property type="evidence" value="ECO:0007669"/>
    <property type="project" value="UniProtKB-KW"/>
</dbReference>
<keyword evidence="16" id="KW-1185">Reference proteome</keyword>
<dbReference type="GO" id="GO:0005634">
    <property type="term" value="C:nucleus"/>
    <property type="evidence" value="ECO:0007669"/>
    <property type="project" value="UniProtKB-SubCell"/>
</dbReference>
<keyword evidence="7" id="KW-0269">Exonuclease</keyword>
<evidence type="ECO:0000256" key="1">
    <source>
        <dbReference type="ARBA" id="ARBA00004123"/>
    </source>
</evidence>
<dbReference type="Proteomes" id="UP001222325">
    <property type="component" value="Unassembled WGS sequence"/>
</dbReference>
<name>A0AAD6Y096_9AGAR</name>
<evidence type="ECO:0000256" key="4">
    <source>
        <dbReference type="ARBA" id="ARBA00022759"/>
    </source>
</evidence>
<dbReference type="GO" id="GO:0036297">
    <property type="term" value="P:interstrand cross-link repair"/>
    <property type="evidence" value="ECO:0007669"/>
    <property type="project" value="TreeGrafter"/>
</dbReference>
<dbReference type="EMBL" id="JARJCN010000001">
    <property type="protein sequence ID" value="KAJ7104366.1"/>
    <property type="molecule type" value="Genomic_DNA"/>
</dbReference>
<evidence type="ECO:0000256" key="5">
    <source>
        <dbReference type="ARBA" id="ARBA00022763"/>
    </source>
</evidence>
<reference evidence="15" key="1">
    <citation type="submission" date="2023-03" db="EMBL/GenBank/DDBJ databases">
        <title>Massive genome expansion in bonnet fungi (Mycena s.s.) driven by repeated elements and novel gene families across ecological guilds.</title>
        <authorList>
            <consortium name="Lawrence Berkeley National Laboratory"/>
            <person name="Harder C.B."/>
            <person name="Miyauchi S."/>
            <person name="Viragh M."/>
            <person name="Kuo A."/>
            <person name="Thoen E."/>
            <person name="Andreopoulos B."/>
            <person name="Lu D."/>
            <person name="Skrede I."/>
            <person name="Drula E."/>
            <person name="Henrissat B."/>
            <person name="Morin E."/>
            <person name="Kohler A."/>
            <person name="Barry K."/>
            <person name="LaButti K."/>
            <person name="Morin E."/>
            <person name="Salamov A."/>
            <person name="Lipzen A."/>
            <person name="Mereny Z."/>
            <person name="Hegedus B."/>
            <person name="Baldrian P."/>
            <person name="Stursova M."/>
            <person name="Weitz H."/>
            <person name="Taylor A."/>
            <person name="Grigoriev I.V."/>
            <person name="Nagy L.G."/>
            <person name="Martin F."/>
            <person name="Kauserud H."/>
        </authorList>
    </citation>
    <scope>NUCLEOTIDE SEQUENCE</scope>
    <source>
        <strain evidence="15">CBHHK173m</strain>
    </source>
</reference>
<evidence type="ECO:0000256" key="9">
    <source>
        <dbReference type="ARBA" id="ARBA00023204"/>
    </source>
</evidence>
<dbReference type="GO" id="GO:0000723">
    <property type="term" value="P:telomere maintenance"/>
    <property type="evidence" value="ECO:0007669"/>
    <property type="project" value="TreeGrafter"/>
</dbReference>
<dbReference type="AlphaFoldDB" id="A0AAD6Y096"/>
<evidence type="ECO:0000256" key="3">
    <source>
        <dbReference type="ARBA" id="ARBA00022722"/>
    </source>
</evidence>
<sequence length="1088" mass="118244">MPPGAPYNSFVAPYRIRVDEFSTSVGQETVPALHLLSHTHSDHITGLQAKSFGYTVICSHDAKEMLLRHEVYAERSLHEHEYRAEATRTFSHLKVDPLIYPDGSKYYTGSRDLLKPLPLDTPTEIELSNDELVTITLFDANHCPGAVMFLIEGPQGAVLHTGDFRAEPWFLNSITRNRFLRPYLASLDAHGNDQTLEAIYLDTACVMSSALVPTKAEATAGLVSLMKLLPPTTYFFINAWTWGYEDVLKAVARAFRAPIHLDRYKHAIYSNVSDPGLRALGTRDDAATRFHACERFDRCPYVAVTGRASTSHKGTHVVYVNPVTMEATRWRTYFQETTLKLARGEEVTSLLVPMARHSPLPELQAFVALFRPRRVVPNTLVPALRGLDWLGIDRAFAGCVADPPRVLPVDVAEDAHLEVDGVTDAQMEMETDSALLNLVGAAGAEKWVESTTLRRKLAVVRGWLGIAERRAVDAALQPVIERRLLDSEDEESEADDERGRTAHLLFAGLAGIEDGPAAWGHASSSTPATPSSAGRMGMRGTFLTPISSPVRFSRAAGQTPCPRRDKGKKRALESPAPSPASKRAYGRLGSPFRPYEHSAWLATSSPSPPVPLRPVGNTVAQASSRRATEHPRTPPPHTPSSHQLPADFTLPLSLRSPGGGEYAVFELLPASSVAPPPRQPTPPCPPILEEVDAAREQLTRRLRLQDRLRAANPGRAVVPTFAARRAKLEARAFRLGVQAAYLGARRERVRALETVYEPGEGVGEGPERGYPEDVDLQIRVEEAVRRGEQAVLPPLRGIPDTSGTMHISTVPFAFFIAILGTFTIAAPVADTVITPGGRRTRNNVHQVPAGGRIAHIGKDIHVFASNGSVVHVATPNGTASAPGFASGWITYASWLNTGAAIGSFKTSWTVPPAPATWNNQLIYLFNSIEPSNGDAIMQPVLQYGLSQAGGGQSWGVASWYLYADQVFHTNLVPVSVGQRLDGEVQLVGTQDTTFNYNSQFTNIQGTGLVVQGSEQLVLATVTLEAYAVIAKSDYPAGSTVFSGTNLELSNGQFPAISWSTNNDAADMLSTSIDVDGSTSATIEIHYDH</sequence>
<keyword evidence="10" id="KW-0539">Nucleus</keyword>
<keyword evidence="8" id="KW-0233">DNA recombination</keyword>
<evidence type="ECO:0000256" key="13">
    <source>
        <dbReference type="SAM" id="MobiDB-lite"/>
    </source>
</evidence>
<evidence type="ECO:0000313" key="16">
    <source>
        <dbReference type="Proteomes" id="UP001222325"/>
    </source>
</evidence>
<gene>
    <name evidence="15" type="ORF">B0H15DRAFT_942357</name>
</gene>
<dbReference type="GO" id="GO:0006303">
    <property type="term" value="P:double-strand break repair via nonhomologous end joining"/>
    <property type="evidence" value="ECO:0007669"/>
    <property type="project" value="TreeGrafter"/>
</dbReference>
<dbReference type="InterPro" id="IPR011084">
    <property type="entry name" value="DRMBL"/>
</dbReference>
<keyword evidence="6" id="KW-0378">Hydrolase</keyword>
<evidence type="ECO:0000256" key="7">
    <source>
        <dbReference type="ARBA" id="ARBA00022839"/>
    </source>
</evidence>
<feature type="region of interest" description="Disordered" evidence="13">
    <location>
        <begin position="517"/>
        <end position="589"/>
    </location>
</feature>
<feature type="domain" description="DNA repair metallo-beta-lactamase" evidence="14">
    <location>
        <begin position="282"/>
        <end position="380"/>
    </location>
</feature>
<dbReference type="SUPFAM" id="SSF56281">
    <property type="entry name" value="Metallo-hydrolase/oxidoreductase"/>
    <property type="match status" value="1"/>
</dbReference>
<comment type="caution">
    <text evidence="15">The sequence shown here is derived from an EMBL/GenBank/DDBJ whole genome shotgun (WGS) entry which is preliminary data.</text>
</comment>
<evidence type="ECO:0000256" key="2">
    <source>
        <dbReference type="ARBA" id="ARBA00010304"/>
    </source>
</evidence>
<feature type="region of interest" description="Disordered" evidence="13">
    <location>
        <begin position="605"/>
        <end position="648"/>
    </location>
</feature>
<proteinExistence type="inferred from homology"/>
<dbReference type="Gene3D" id="3.60.15.10">
    <property type="entry name" value="Ribonuclease Z/Hydroxyacylglutathione hydrolase-like"/>
    <property type="match status" value="1"/>
</dbReference>
<evidence type="ECO:0000256" key="6">
    <source>
        <dbReference type="ARBA" id="ARBA00022801"/>
    </source>
</evidence>
<dbReference type="GO" id="GO:0003684">
    <property type="term" value="F:damaged DNA binding"/>
    <property type="evidence" value="ECO:0007669"/>
    <property type="project" value="TreeGrafter"/>
</dbReference>
<feature type="compositionally biased region" description="Low complexity" evidence="13">
    <location>
        <begin position="522"/>
        <end position="533"/>
    </location>
</feature>
<evidence type="ECO:0000313" key="15">
    <source>
        <dbReference type="EMBL" id="KAJ7104366.1"/>
    </source>
</evidence>
<evidence type="ECO:0000256" key="8">
    <source>
        <dbReference type="ARBA" id="ARBA00023172"/>
    </source>
</evidence>
<organism evidence="15 16">
    <name type="scientific">Mycena belliarum</name>
    <dbReference type="NCBI Taxonomy" id="1033014"/>
    <lineage>
        <taxon>Eukaryota</taxon>
        <taxon>Fungi</taxon>
        <taxon>Dikarya</taxon>
        <taxon>Basidiomycota</taxon>
        <taxon>Agaricomycotina</taxon>
        <taxon>Agaricomycetes</taxon>
        <taxon>Agaricomycetidae</taxon>
        <taxon>Agaricales</taxon>
        <taxon>Marasmiineae</taxon>
        <taxon>Mycenaceae</taxon>
        <taxon>Mycena</taxon>
    </lineage>
</organism>
<dbReference type="GO" id="GO:0004519">
    <property type="term" value="F:endonuclease activity"/>
    <property type="evidence" value="ECO:0007669"/>
    <property type="project" value="UniProtKB-KW"/>
</dbReference>
<keyword evidence="4" id="KW-0255">Endonuclease</keyword>
<evidence type="ECO:0000256" key="11">
    <source>
        <dbReference type="ARBA" id="ARBA00039759"/>
    </source>
</evidence>
<keyword evidence="5" id="KW-0227">DNA damage</keyword>
<dbReference type="PANTHER" id="PTHR23240">
    <property type="entry name" value="DNA CROSS-LINK REPAIR PROTEIN PSO2/SNM1-RELATED"/>
    <property type="match status" value="1"/>
</dbReference>
<keyword evidence="3" id="KW-0540">Nuclease</keyword>
<evidence type="ECO:0000256" key="12">
    <source>
        <dbReference type="ARBA" id="ARBA00042677"/>
    </source>
</evidence>